<dbReference type="Pfam" id="PF02785">
    <property type="entry name" value="Biotin_carb_C"/>
    <property type="match status" value="1"/>
</dbReference>
<dbReference type="Gene3D" id="3.30.470.20">
    <property type="entry name" value="ATP-grasp fold, B domain"/>
    <property type="match status" value="1"/>
</dbReference>
<dbReference type="Proteomes" id="UP001385892">
    <property type="component" value="Unassembled WGS sequence"/>
</dbReference>
<evidence type="ECO:0000256" key="6">
    <source>
        <dbReference type="ARBA" id="ARBA00022840"/>
    </source>
</evidence>
<comment type="catalytic activity">
    <reaction evidence="8">
        <text>N(6)-biotinyl-L-lysyl-[protein] + hydrogencarbonate + ATP = N(6)-carboxybiotinyl-L-lysyl-[protein] + ADP + phosphate + H(+)</text>
        <dbReference type="Rhea" id="RHEA:13501"/>
        <dbReference type="Rhea" id="RHEA-COMP:10505"/>
        <dbReference type="Rhea" id="RHEA-COMP:10506"/>
        <dbReference type="ChEBI" id="CHEBI:15378"/>
        <dbReference type="ChEBI" id="CHEBI:17544"/>
        <dbReference type="ChEBI" id="CHEBI:30616"/>
        <dbReference type="ChEBI" id="CHEBI:43474"/>
        <dbReference type="ChEBI" id="CHEBI:83144"/>
        <dbReference type="ChEBI" id="CHEBI:83145"/>
        <dbReference type="ChEBI" id="CHEBI:456216"/>
        <dbReference type="EC" id="6.3.4.14"/>
    </reaction>
</comment>
<dbReference type="PROSITE" id="PS00188">
    <property type="entry name" value="BIOTIN"/>
    <property type="match status" value="1"/>
</dbReference>
<evidence type="ECO:0000259" key="11">
    <source>
        <dbReference type="PROSITE" id="PS50975"/>
    </source>
</evidence>
<keyword evidence="5 9" id="KW-0547">Nucleotide-binding</keyword>
<evidence type="ECO:0000259" key="12">
    <source>
        <dbReference type="PROSITE" id="PS50979"/>
    </source>
</evidence>
<dbReference type="InterPro" id="IPR005479">
    <property type="entry name" value="CPAse_ATP-bd"/>
</dbReference>
<evidence type="ECO:0000256" key="1">
    <source>
        <dbReference type="ARBA" id="ARBA00001953"/>
    </source>
</evidence>
<dbReference type="InterPro" id="IPR011054">
    <property type="entry name" value="Rudment_hybrid_motif"/>
</dbReference>
<dbReference type="InterPro" id="IPR005481">
    <property type="entry name" value="BC-like_N"/>
</dbReference>
<evidence type="ECO:0000256" key="3">
    <source>
        <dbReference type="ARBA" id="ARBA00013263"/>
    </source>
</evidence>
<dbReference type="RefSeq" id="WP_340345035.1">
    <property type="nucleotide sequence ID" value="NZ_JBBKZT010000012.1"/>
</dbReference>
<comment type="function">
    <text evidence="2">This protein is a component of the acetyl coenzyme A carboxylase complex; first, biotin carboxylase catalyzes the carboxylation of the carrier protein and then the transcarboxylase transfers the carboxyl group to form malonyl-CoA.</text>
</comment>
<keyword evidence="6 9" id="KW-0067">ATP-binding</keyword>
<accession>A0ABU8WSR8</accession>
<dbReference type="CDD" id="cd06850">
    <property type="entry name" value="biotinyl_domain"/>
    <property type="match status" value="1"/>
</dbReference>
<dbReference type="InterPro" id="IPR011761">
    <property type="entry name" value="ATP-grasp"/>
</dbReference>
<dbReference type="InterPro" id="IPR051602">
    <property type="entry name" value="ACC_Biotin_Carboxylase"/>
</dbReference>
<dbReference type="InterPro" id="IPR000089">
    <property type="entry name" value="Biotin_lipoyl"/>
</dbReference>
<dbReference type="InterPro" id="IPR016185">
    <property type="entry name" value="PreATP-grasp_dom_sf"/>
</dbReference>
<dbReference type="EC" id="6.3.4.14" evidence="3"/>
<dbReference type="SUPFAM" id="SSF56059">
    <property type="entry name" value="Glutathione synthetase ATP-binding domain-like"/>
    <property type="match status" value="1"/>
</dbReference>
<dbReference type="SUPFAM" id="SSF51246">
    <property type="entry name" value="Rudiment single hybrid motif"/>
    <property type="match status" value="1"/>
</dbReference>
<dbReference type="InterPro" id="IPR001882">
    <property type="entry name" value="Biotin_BS"/>
</dbReference>
<evidence type="ECO:0000256" key="4">
    <source>
        <dbReference type="ARBA" id="ARBA00022598"/>
    </source>
</evidence>
<dbReference type="PROSITE" id="PS00867">
    <property type="entry name" value="CPSASE_2"/>
    <property type="match status" value="1"/>
</dbReference>
<dbReference type="SUPFAM" id="SSF51230">
    <property type="entry name" value="Single hybrid motif"/>
    <property type="match status" value="1"/>
</dbReference>
<keyword evidence="14" id="KW-1185">Reference proteome</keyword>
<dbReference type="PANTHER" id="PTHR48095:SF2">
    <property type="entry name" value="BIOTIN CARBOXYLASE, CHLOROPLASTIC"/>
    <property type="match status" value="1"/>
</dbReference>
<evidence type="ECO:0000256" key="7">
    <source>
        <dbReference type="ARBA" id="ARBA00023267"/>
    </source>
</evidence>
<evidence type="ECO:0000256" key="5">
    <source>
        <dbReference type="ARBA" id="ARBA00022741"/>
    </source>
</evidence>
<keyword evidence="7" id="KW-0092">Biotin</keyword>
<evidence type="ECO:0000256" key="9">
    <source>
        <dbReference type="PROSITE-ProRule" id="PRU00409"/>
    </source>
</evidence>
<dbReference type="PROSITE" id="PS50979">
    <property type="entry name" value="BC"/>
    <property type="match status" value="1"/>
</dbReference>
<feature type="domain" description="Lipoyl-binding" evidence="10">
    <location>
        <begin position="499"/>
        <end position="578"/>
    </location>
</feature>
<evidence type="ECO:0000259" key="10">
    <source>
        <dbReference type="PROSITE" id="PS50968"/>
    </source>
</evidence>
<dbReference type="Gene3D" id="2.40.50.100">
    <property type="match status" value="1"/>
</dbReference>
<feature type="domain" description="ATP-grasp" evidence="11">
    <location>
        <begin position="119"/>
        <end position="316"/>
    </location>
</feature>
<dbReference type="EMBL" id="JBBKZT010000012">
    <property type="protein sequence ID" value="MEJ8849890.1"/>
    <property type="molecule type" value="Genomic_DNA"/>
</dbReference>
<dbReference type="InterPro" id="IPR011053">
    <property type="entry name" value="Single_hybrid_motif"/>
</dbReference>
<dbReference type="PROSITE" id="PS50968">
    <property type="entry name" value="BIOTINYL_LIPOYL"/>
    <property type="match status" value="1"/>
</dbReference>
<dbReference type="Pfam" id="PF00289">
    <property type="entry name" value="Biotin_carb_N"/>
    <property type="match status" value="1"/>
</dbReference>
<name>A0ABU8WSR8_9BURK</name>
<organism evidence="13 14">
    <name type="scientific">Variovorax rhizosphaerae</name>
    <dbReference type="NCBI Taxonomy" id="1836200"/>
    <lineage>
        <taxon>Bacteria</taxon>
        <taxon>Pseudomonadati</taxon>
        <taxon>Pseudomonadota</taxon>
        <taxon>Betaproteobacteria</taxon>
        <taxon>Burkholderiales</taxon>
        <taxon>Comamonadaceae</taxon>
        <taxon>Variovorax</taxon>
    </lineage>
</organism>
<evidence type="ECO:0000256" key="2">
    <source>
        <dbReference type="ARBA" id="ARBA00003761"/>
    </source>
</evidence>
<reference evidence="13 14" key="1">
    <citation type="submission" date="2024-03" db="EMBL/GenBank/DDBJ databases">
        <title>Novel species of the genus Variovorax.</title>
        <authorList>
            <person name="Liu Q."/>
            <person name="Xin Y.-H."/>
        </authorList>
    </citation>
    <scope>NUCLEOTIDE SEQUENCE [LARGE SCALE GENOMIC DNA]</scope>
    <source>
        <strain evidence="13 14">KACC 18900</strain>
    </source>
</reference>
<keyword evidence="4" id="KW-0436">Ligase</keyword>
<dbReference type="PROSITE" id="PS50975">
    <property type="entry name" value="ATP_GRASP"/>
    <property type="match status" value="1"/>
</dbReference>
<dbReference type="InterPro" id="IPR005482">
    <property type="entry name" value="Biotin_COase_C"/>
</dbReference>
<dbReference type="SMART" id="SM00878">
    <property type="entry name" value="Biotin_carb_C"/>
    <property type="match status" value="1"/>
</dbReference>
<dbReference type="InterPro" id="IPR011764">
    <property type="entry name" value="Biotin_carboxylation_dom"/>
</dbReference>
<evidence type="ECO:0000256" key="8">
    <source>
        <dbReference type="ARBA" id="ARBA00048600"/>
    </source>
</evidence>
<dbReference type="PANTHER" id="PTHR48095">
    <property type="entry name" value="PYRUVATE CARBOXYLASE SUBUNIT A"/>
    <property type="match status" value="1"/>
</dbReference>
<dbReference type="Pfam" id="PF02786">
    <property type="entry name" value="CPSase_L_D2"/>
    <property type="match status" value="1"/>
</dbReference>
<comment type="caution">
    <text evidence="13">The sequence shown here is derived from an EMBL/GenBank/DDBJ whole genome shotgun (WGS) entry which is preliminary data.</text>
</comment>
<evidence type="ECO:0000313" key="13">
    <source>
        <dbReference type="EMBL" id="MEJ8849890.1"/>
    </source>
</evidence>
<feature type="domain" description="Biotin carboxylation" evidence="12">
    <location>
        <begin position="1"/>
        <end position="444"/>
    </location>
</feature>
<gene>
    <name evidence="13" type="ORF">WKW82_24805</name>
</gene>
<dbReference type="SUPFAM" id="SSF52440">
    <property type="entry name" value="PreATP-grasp domain"/>
    <property type="match status" value="1"/>
</dbReference>
<sequence>MKKVLIANRGEIAVRIARACADYGVKSVAVYADADLDALHVRMADEAYGLDGQRPADTYLRIDKLLAIAERSGADAVHPGYGFLSENAGFARAVLAAGLRWIGPPPDAIDALGDKVQARKIAMEVGAPLVAGTPGPVDTASEVLAFAEQHGLPIAIKAAFGGGGRGLKVAWRMDEVADLYESAVREAVTAFGRGECYVEQFLDRPRHIEAQVIADTHGQVVVLGTRDCSLQRRNQKLVEEAPAPFLTDAQRERIHTSARDICAKAGYVGAGTVEFLLSPSGTISFLEVNTRLQVEHPVTEETSGIDLVVEQLRVADGLPLSIVETPVPRGHAFEFRINAEDVGRGFLPTPGPVRLFEPPSGPGVRVDTGVLSGSTVPGTFDSLMAKLIVTGATRAQAIARARRALAEFRIEGVASVLPFHRAVMAQEDFTSTDSFRVHTRWIETDFANTLTAAVRPEAPASEVPLVRTAIEIDGRRMALALPPELLRGLQSASGSAAPAATTQAPADADPATVAAPIAGTLQSWKVADGDTVAQGDLIATMEAMKMEMQVTAHRAGRITLKAAPGAYLPAGSPVADIG</sequence>
<protein>
    <recommendedName>
        <fullName evidence="3">biotin carboxylase</fullName>
        <ecNumber evidence="3">6.3.4.14</ecNumber>
    </recommendedName>
</protein>
<dbReference type="Pfam" id="PF00364">
    <property type="entry name" value="Biotin_lipoyl"/>
    <property type="match status" value="1"/>
</dbReference>
<comment type="cofactor">
    <cofactor evidence="1">
        <name>biotin</name>
        <dbReference type="ChEBI" id="CHEBI:57586"/>
    </cofactor>
</comment>
<proteinExistence type="predicted"/>
<evidence type="ECO:0000313" key="14">
    <source>
        <dbReference type="Proteomes" id="UP001385892"/>
    </source>
</evidence>